<protein>
    <submittedName>
        <fullName evidence="1">Putative short chain dehydrogenase protein</fullName>
    </submittedName>
</protein>
<dbReference type="HOGENOM" id="CLU_2558289_0_0_1"/>
<reference evidence="2" key="1">
    <citation type="journal article" date="2013" name="Genome Announc.">
        <title>Draft genome sequence of the grapevine dieback fungus Eutypa lata UCR-EL1.</title>
        <authorList>
            <person name="Blanco-Ulate B."/>
            <person name="Rolshausen P.E."/>
            <person name="Cantu D."/>
        </authorList>
    </citation>
    <scope>NUCLEOTIDE SEQUENCE [LARGE SCALE GENOMIC DNA]</scope>
    <source>
        <strain evidence="2">UCR-EL1</strain>
    </source>
</reference>
<evidence type="ECO:0000313" key="1">
    <source>
        <dbReference type="EMBL" id="EMR71522.1"/>
    </source>
</evidence>
<name>M7T4I8_EUTLA</name>
<sequence>MDDVGSLLIAQLKEAGSRIIEIDYSDTATIESSATELKAQNITIDVLINCGGTKVHPFEWHAHEFDDIMERFAVMVAVRLRY</sequence>
<keyword evidence="2" id="KW-1185">Reference proteome</keyword>
<dbReference type="SUPFAM" id="SSF51735">
    <property type="entry name" value="NAD(P)-binding Rossmann-fold domains"/>
    <property type="match status" value="1"/>
</dbReference>
<organism evidence="1 2">
    <name type="scientific">Eutypa lata (strain UCR-EL1)</name>
    <name type="common">Grapevine dieback disease fungus</name>
    <name type="synonym">Eutypa armeniacae</name>
    <dbReference type="NCBI Taxonomy" id="1287681"/>
    <lineage>
        <taxon>Eukaryota</taxon>
        <taxon>Fungi</taxon>
        <taxon>Dikarya</taxon>
        <taxon>Ascomycota</taxon>
        <taxon>Pezizomycotina</taxon>
        <taxon>Sordariomycetes</taxon>
        <taxon>Xylariomycetidae</taxon>
        <taxon>Xylariales</taxon>
        <taxon>Diatrypaceae</taxon>
        <taxon>Eutypa</taxon>
    </lineage>
</organism>
<dbReference type="KEGG" id="ela:UCREL1_1435"/>
<dbReference type="OrthoDB" id="4564521at2759"/>
<dbReference type="AlphaFoldDB" id="M7T4I8"/>
<accession>M7T4I8</accession>
<gene>
    <name evidence="1" type="ORF">UCREL1_1435</name>
</gene>
<evidence type="ECO:0000313" key="2">
    <source>
        <dbReference type="Proteomes" id="UP000012174"/>
    </source>
</evidence>
<dbReference type="EMBL" id="KB705629">
    <property type="protein sequence ID" value="EMR71522.1"/>
    <property type="molecule type" value="Genomic_DNA"/>
</dbReference>
<dbReference type="Gene3D" id="3.40.50.720">
    <property type="entry name" value="NAD(P)-binding Rossmann-like Domain"/>
    <property type="match status" value="1"/>
</dbReference>
<dbReference type="Proteomes" id="UP000012174">
    <property type="component" value="Unassembled WGS sequence"/>
</dbReference>
<dbReference type="InterPro" id="IPR036291">
    <property type="entry name" value="NAD(P)-bd_dom_sf"/>
</dbReference>
<proteinExistence type="predicted"/>